<comment type="caution">
    <text evidence="1">The sequence shown here is derived from an EMBL/GenBank/DDBJ whole genome shotgun (WGS) entry which is preliminary data.</text>
</comment>
<dbReference type="InterPro" id="IPR019884">
    <property type="entry name" value="YtoQ_family_protein"/>
</dbReference>
<protein>
    <submittedName>
        <fullName evidence="1">YtoQ family protein</fullName>
    </submittedName>
</protein>
<dbReference type="Pfam" id="PF11071">
    <property type="entry name" value="Nuc_deoxyri_tr3"/>
    <property type="match status" value="1"/>
</dbReference>
<name>A0ABT9IZG7_9BACL</name>
<dbReference type="NCBIfam" id="TIGR03646">
    <property type="entry name" value="YtoQ_fam"/>
    <property type="match status" value="1"/>
</dbReference>
<dbReference type="Proteomes" id="UP001231941">
    <property type="component" value="Unassembled WGS sequence"/>
</dbReference>
<evidence type="ECO:0000313" key="2">
    <source>
        <dbReference type="Proteomes" id="UP001231941"/>
    </source>
</evidence>
<accession>A0ABT9IZG7</accession>
<reference evidence="1 2" key="1">
    <citation type="submission" date="2023-08" db="EMBL/GenBank/DDBJ databases">
        <authorList>
            <person name="Park J.-S."/>
        </authorList>
    </citation>
    <scope>NUCLEOTIDE SEQUENCE [LARGE SCALE GENOMIC DNA]</scope>
    <source>
        <strain evidence="1 2">2205SS18-9</strain>
    </source>
</reference>
<dbReference type="RefSeq" id="WP_305992007.1">
    <property type="nucleotide sequence ID" value="NZ_JAVAMP010000004.1"/>
</dbReference>
<sequence length="146" mass="16543">MELVVYLAGQIHDDWREQFRNKIKEKKLSIQTVGPQENHDRSDEIGELIKGTQPNAIYRDEAASELNNLRTSVLMNKADVVVALFGTKYRQWNTAMDAATAIQLGKPVILVRPEEFHHALKELSNKSQVVVETLDQAVDALAYILE</sequence>
<gene>
    <name evidence="1" type="ORF">Q5Y73_11310</name>
</gene>
<evidence type="ECO:0000313" key="1">
    <source>
        <dbReference type="EMBL" id="MDP5274700.1"/>
    </source>
</evidence>
<dbReference type="EMBL" id="JAVAMP010000004">
    <property type="protein sequence ID" value="MDP5274700.1"/>
    <property type="molecule type" value="Genomic_DNA"/>
</dbReference>
<dbReference type="SUPFAM" id="SSF52309">
    <property type="entry name" value="N-(deoxy)ribosyltransferase-like"/>
    <property type="match status" value="1"/>
</dbReference>
<keyword evidence="2" id="KW-1185">Reference proteome</keyword>
<dbReference type="Gene3D" id="3.40.50.450">
    <property type="match status" value="1"/>
</dbReference>
<proteinExistence type="predicted"/>
<organism evidence="1 2">
    <name type="scientific">Chengkuizengella axinellae</name>
    <dbReference type="NCBI Taxonomy" id="3064388"/>
    <lineage>
        <taxon>Bacteria</taxon>
        <taxon>Bacillati</taxon>
        <taxon>Bacillota</taxon>
        <taxon>Bacilli</taxon>
        <taxon>Bacillales</taxon>
        <taxon>Paenibacillaceae</taxon>
        <taxon>Chengkuizengella</taxon>
    </lineage>
</organism>